<dbReference type="EMBL" id="HACG01045627">
    <property type="protein sequence ID" value="CEK92492.1"/>
    <property type="molecule type" value="Transcribed_RNA"/>
</dbReference>
<dbReference type="InterPro" id="IPR046371">
    <property type="entry name" value="Bcl-2_BH1-3"/>
</dbReference>
<keyword evidence="6" id="KW-0472">Membrane</keyword>
<dbReference type="CDD" id="cd06845">
    <property type="entry name" value="Bcl-2_like"/>
    <property type="match status" value="1"/>
</dbReference>
<evidence type="ECO:0000256" key="6">
    <source>
        <dbReference type="ARBA" id="ARBA00023136"/>
    </source>
</evidence>
<dbReference type="PROSITE" id="PS50062">
    <property type="entry name" value="BCL2_FAMILY"/>
    <property type="match status" value="1"/>
</dbReference>
<dbReference type="SMART" id="SM00337">
    <property type="entry name" value="BCL"/>
    <property type="match status" value="1"/>
</dbReference>
<evidence type="ECO:0000313" key="8">
    <source>
        <dbReference type="EMBL" id="CEK92492.1"/>
    </source>
</evidence>
<sequence length="277" mass="31052">MSTEDAFNNSHQEIYQRIVTEPSSTKSAVNIFKIFIQKLGVVIPISELQSHTTTKVSEVDDHLDLEDSNKINKHVTEGTQTLSDSRMDQVRLLAECMAKDVVHTFGEENARKPPNKYCKTLRRTVLDLSAKHSLVFKGIVNRLNLEDDNALQTFVIVADELFDEGQVNWGRIVAVYAFAAHLAKYLSDHIDENAHKVINQVETSADQNKSVLLKDKIASFVGKYVANKLGQWIVDNGGWDAFVDYFPDSQEFESKIWRIGVLTAIGLGTLATVVATR</sequence>
<evidence type="ECO:0000256" key="1">
    <source>
        <dbReference type="ARBA" id="ARBA00004308"/>
    </source>
</evidence>
<evidence type="ECO:0000256" key="2">
    <source>
        <dbReference type="ARBA" id="ARBA00009458"/>
    </source>
</evidence>
<organism evidence="8">
    <name type="scientific">Arion vulgaris</name>
    <dbReference type="NCBI Taxonomy" id="1028688"/>
    <lineage>
        <taxon>Eukaryota</taxon>
        <taxon>Metazoa</taxon>
        <taxon>Spiralia</taxon>
        <taxon>Lophotrochozoa</taxon>
        <taxon>Mollusca</taxon>
        <taxon>Gastropoda</taxon>
        <taxon>Heterobranchia</taxon>
        <taxon>Euthyneura</taxon>
        <taxon>Panpulmonata</taxon>
        <taxon>Eupulmonata</taxon>
        <taxon>Stylommatophora</taxon>
        <taxon>Helicina</taxon>
        <taxon>Arionoidea</taxon>
        <taxon>Arionidae</taxon>
        <taxon>Arion</taxon>
    </lineage>
</organism>
<dbReference type="GO" id="GO:0097192">
    <property type="term" value="P:extrinsic apoptotic signaling pathway in absence of ligand"/>
    <property type="evidence" value="ECO:0007669"/>
    <property type="project" value="TreeGrafter"/>
</dbReference>
<dbReference type="GO" id="GO:0012505">
    <property type="term" value="C:endomembrane system"/>
    <property type="evidence" value="ECO:0007669"/>
    <property type="project" value="UniProtKB-SubCell"/>
</dbReference>
<keyword evidence="4" id="KW-0053">Apoptosis</keyword>
<dbReference type="GO" id="GO:0005741">
    <property type="term" value="C:mitochondrial outer membrane"/>
    <property type="evidence" value="ECO:0007669"/>
    <property type="project" value="TreeGrafter"/>
</dbReference>
<gene>
    <name evidence="8" type="primary">ORF188593</name>
</gene>
<feature type="domain" description="Bcl-2 Bcl-2 homology region 1-3" evidence="7">
    <location>
        <begin position="121"/>
        <end position="239"/>
    </location>
</feature>
<dbReference type="PANTHER" id="PTHR11256:SF47">
    <property type="entry name" value="BCL-2-LIKE PROTEIN 10"/>
    <property type="match status" value="1"/>
</dbReference>
<proteinExistence type="inferred from homology"/>
<evidence type="ECO:0000256" key="4">
    <source>
        <dbReference type="ARBA" id="ARBA00022703"/>
    </source>
</evidence>
<dbReference type="SUPFAM" id="SSF56854">
    <property type="entry name" value="Bcl-2 inhibitors of programmed cell death"/>
    <property type="match status" value="1"/>
</dbReference>
<dbReference type="InterPro" id="IPR002475">
    <property type="entry name" value="Bcl2-like"/>
</dbReference>
<dbReference type="GO" id="GO:0001836">
    <property type="term" value="P:release of cytochrome c from mitochondria"/>
    <property type="evidence" value="ECO:0007669"/>
    <property type="project" value="TreeGrafter"/>
</dbReference>
<dbReference type="GO" id="GO:0042981">
    <property type="term" value="P:regulation of apoptotic process"/>
    <property type="evidence" value="ECO:0007669"/>
    <property type="project" value="InterPro"/>
</dbReference>
<dbReference type="Pfam" id="PF00452">
    <property type="entry name" value="Bcl-2"/>
    <property type="match status" value="1"/>
</dbReference>
<evidence type="ECO:0000259" key="7">
    <source>
        <dbReference type="SMART" id="SM00337"/>
    </source>
</evidence>
<dbReference type="Gene3D" id="1.10.437.10">
    <property type="entry name" value="Blc2-like"/>
    <property type="match status" value="1"/>
</dbReference>
<dbReference type="GO" id="GO:0008630">
    <property type="term" value="P:intrinsic apoptotic signaling pathway in response to DNA damage"/>
    <property type="evidence" value="ECO:0007669"/>
    <property type="project" value="TreeGrafter"/>
</dbReference>
<dbReference type="GO" id="GO:0051400">
    <property type="term" value="F:BH domain binding"/>
    <property type="evidence" value="ECO:0007669"/>
    <property type="project" value="TreeGrafter"/>
</dbReference>
<accession>A0A0B7BHZ5</accession>
<keyword evidence="5" id="KW-1133">Transmembrane helix</keyword>
<name>A0A0B7BHZ5_9EUPU</name>
<reference evidence="8" key="1">
    <citation type="submission" date="2014-12" db="EMBL/GenBank/DDBJ databases">
        <title>Insight into the proteome of Arion vulgaris.</title>
        <authorList>
            <person name="Aradska J."/>
            <person name="Bulat T."/>
            <person name="Smidak R."/>
            <person name="Sarate P."/>
            <person name="Gangsoo J."/>
            <person name="Sialana F."/>
            <person name="Bilban M."/>
            <person name="Lubec G."/>
        </authorList>
    </citation>
    <scope>NUCLEOTIDE SEQUENCE</scope>
    <source>
        <tissue evidence="8">Skin</tissue>
    </source>
</reference>
<dbReference type="InterPro" id="IPR020726">
    <property type="entry name" value="Bcl2_BH2_motif_CS"/>
</dbReference>
<dbReference type="PANTHER" id="PTHR11256">
    <property type="entry name" value="BCL-2 RELATED"/>
    <property type="match status" value="1"/>
</dbReference>
<dbReference type="AlphaFoldDB" id="A0A0B7BHZ5"/>
<dbReference type="InterPro" id="IPR026298">
    <property type="entry name" value="Bcl-2_fam"/>
</dbReference>
<dbReference type="PROSITE" id="PS01258">
    <property type="entry name" value="BH2"/>
    <property type="match status" value="1"/>
</dbReference>
<comment type="similarity">
    <text evidence="2">Belongs to the Bcl-2 family.</text>
</comment>
<protein>
    <recommendedName>
        <fullName evidence="7">Bcl-2 Bcl-2 homology region 1-3 domain-containing protein</fullName>
    </recommendedName>
</protein>
<dbReference type="InterPro" id="IPR036834">
    <property type="entry name" value="Bcl-2-like_sf"/>
</dbReference>
<evidence type="ECO:0000256" key="3">
    <source>
        <dbReference type="ARBA" id="ARBA00022692"/>
    </source>
</evidence>
<keyword evidence="3" id="KW-0812">Transmembrane</keyword>
<evidence type="ECO:0000256" key="5">
    <source>
        <dbReference type="ARBA" id="ARBA00022989"/>
    </source>
</evidence>
<comment type="subcellular location">
    <subcellularLocation>
        <location evidence="1">Endomembrane system</location>
    </subcellularLocation>
</comment>